<name>A0A6C0EC59_9ZZZZ</name>
<dbReference type="EMBL" id="MN739781">
    <property type="protein sequence ID" value="QHT26211.1"/>
    <property type="molecule type" value="Genomic_DNA"/>
</dbReference>
<dbReference type="AlphaFoldDB" id="A0A6C0EC59"/>
<organism evidence="1">
    <name type="scientific">viral metagenome</name>
    <dbReference type="NCBI Taxonomy" id="1070528"/>
    <lineage>
        <taxon>unclassified sequences</taxon>
        <taxon>metagenomes</taxon>
        <taxon>organismal metagenomes</taxon>
    </lineage>
</organism>
<reference evidence="1" key="1">
    <citation type="journal article" date="2020" name="Nature">
        <title>Giant virus diversity and host interactions through global metagenomics.</title>
        <authorList>
            <person name="Schulz F."/>
            <person name="Roux S."/>
            <person name="Paez-Espino D."/>
            <person name="Jungbluth S."/>
            <person name="Walsh D.A."/>
            <person name="Denef V.J."/>
            <person name="McMahon K.D."/>
            <person name="Konstantinidis K.T."/>
            <person name="Eloe-Fadrosh E.A."/>
            <person name="Kyrpides N.C."/>
            <person name="Woyke T."/>
        </authorList>
    </citation>
    <scope>NUCLEOTIDE SEQUENCE</scope>
    <source>
        <strain evidence="1">GVMAG-M-3300023179-27</strain>
    </source>
</reference>
<sequence>MELSDYYMSQYASLKDEQKQGIKRKLEELITDARHDLYEDRHTISEQMTEEIKSSLELFNSMTELERQRNVKWRSRYGDYYHDTFEFLTQDPKNYCDYGPRLHISDWIMFNKFNIKPEIVERLLEQCKISYTDDYTIRLDCWNLTYHSRVIYIEYIAEGFDDMSYVKSHTDKRYAIRNLLSIMDATDKQHINMHNYKVIQKWDSVNSLAIQYTTDLLVDKINKYKQTIPININTVININNRMSNYQFYKILFKSAKYGTDDCNVKFDAIWQRLEDKNNVTEIDGIKIYTPYDKNTVDLKNYLIHNGALRTDECVKRITFDCEYIYNCEHVSVREFFVALHRALFTKYDACCSANPEYKDEIDKIITRGYVENFCGCYPLKFRIDTYPYFDFRTLSHTYRDIDVIFSRLDKITKKN</sequence>
<protein>
    <submittedName>
        <fullName evidence="1">Uncharacterized protein</fullName>
    </submittedName>
</protein>
<accession>A0A6C0EC59</accession>
<proteinExistence type="predicted"/>
<evidence type="ECO:0000313" key="1">
    <source>
        <dbReference type="EMBL" id="QHT26211.1"/>
    </source>
</evidence>